<sequence>MVLIDKLKTLVGRNAGSRAGNALATSAGAAPPTFAEAWNQAKAMTSKLFEEREWQCPCGHKFRAAGEWVACAPIYCEVPSCPNPKYYIDGPGRALLEANPSGVKLEEVNSSNSSGNTGASNDKKTGGVGSRFR</sequence>
<dbReference type="OMA" id="GEREWQC"/>
<dbReference type="VEuPathDB" id="TriTrypDB:Lsey_0109_0110"/>
<evidence type="ECO:0000313" key="2">
    <source>
        <dbReference type="EMBL" id="KPI86937.1"/>
    </source>
</evidence>
<gene>
    <name evidence="2" type="ORF">ABL78_3983</name>
</gene>
<name>A0A0N0P6A6_LEPSE</name>
<reference evidence="2 3" key="1">
    <citation type="journal article" date="2015" name="PLoS Pathog.">
        <title>Leptomonas seymouri: Adaptations to the Dixenous Life Cycle Analyzed by Genome Sequencing, Transcriptome Profiling and Co-infection with Leishmania donovani.</title>
        <authorList>
            <person name="Kraeva N."/>
            <person name="Butenko A."/>
            <person name="Hlavacova J."/>
            <person name="Kostygov A."/>
            <person name="Myskova J."/>
            <person name="Grybchuk D."/>
            <person name="Lestinova T."/>
            <person name="Votypka J."/>
            <person name="Volf P."/>
            <person name="Opperdoes F."/>
            <person name="Flegontov P."/>
            <person name="Lukes J."/>
            <person name="Yurchenko V."/>
        </authorList>
    </citation>
    <scope>NUCLEOTIDE SEQUENCE [LARGE SCALE GENOMIC DNA]</scope>
    <source>
        <strain evidence="2 3">ATCC 30220</strain>
    </source>
</reference>
<proteinExistence type="predicted"/>
<protein>
    <submittedName>
        <fullName evidence="2">Uncharacterized protein</fullName>
    </submittedName>
</protein>
<feature type="compositionally biased region" description="Low complexity" evidence="1">
    <location>
        <begin position="109"/>
        <end position="120"/>
    </location>
</feature>
<comment type="caution">
    <text evidence="2">The sequence shown here is derived from an EMBL/GenBank/DDBJ whole genome shotgun (WGS) entry which is preliminary data.</text>
</comment>
<feature type="region of interest" description="Disordered" evidence="1">
    <location>
        <begin position="103"/>
        <end position="133"/>
    </location>
</feature>
<organism evidence="2 3">
    <name type="scientific">Leptomonas seymouri</name>
    <dbReference type="NCBI Taxonomy" id="5684"/>
    <lineage>
        <taxon>Eukaryota</taxon>
        <taxon>Discoba</taxon>
        <taxon>Euglenozoa</taxon>
        <taxon>Kinetoplastea</taxon>
        <taxon>Metakinetoplastina</taxon>
        <taxon>Trypanosomatida</taxon>
        <taxon>Trypanosomatidae</taxon>
        <taxon>Leishmaniinae</taxon>
        <taxon>Leptomonas</taxon>
    </lineage>
</organism>
<keyword evidence="3" id="KW-1185">Reference proteome</keyword>
<evidence type="ECO:0000313" key="3">
    <source>
        <dbReference type="Proteomes" id="UP000038009"/>
    </source>
</evidence>
<dbReference type="AlphaFoldDB" id="A0A0N0P6A6"/>
<evidence type="ECO:0000256" key="1">
    <source>
        <dbReference type="SAM" id="MobiDB-lite"/>
    </source>
</evidence>
<dbReference type="Proteomes" id="UP000038009">
    <property type="component" value="Unassembled WGS sequence"/>
</dbReference>
<dbReference type="OrthoDB" id="270336at2759"/>
<dbReference type="EMBL" id="LJSK01000109">
    <property type="protein sequence ID" value="KPI86937.1"/>
    <property type="molecule type" value="Genomic_DNA"/>
</dbReference>
<accession>A0A0N0P6A6</accession>